<dbReference type="Proteomes" id="UP001189624">
    <property type="component" value="Chromosome 3"/>
</dbReference>
<organism evidence="1 2">
    <name type="scientific">Sphenostylis stenocarpa</name>
    <dbReference type="NCBI Taxonomy" id="92480"/>
    <lineage>
        <taxon>Eukaryota</taxon>
        <taxon>Viridiplantae</taxon>
        <taxon>Streptophyta</taxon>
        <taxon>Embryophyta</taxon>
        <taxon>Tracheophyta</taxon>
        <taxon>Spermatophyta</taxon>
        <taxon>Magnoliopsida</taxon>
        <taxon>eudicotyledons</taxon>
        <taxon>Gunneridae</taxon>
        <taxon>Pentapetalae</taxon>
        <taxon>rosids</taxon>
        <taxon>fabids</taxon>
        <taxon>Fabales</taxon>
        <taxon>Fabaceae</taxon>
        <taxon>Papilionoideae</taxon>
        <taxon>50 kb inversion clade</taxon>
        <taxon>NPAAA clade</taxon>
        <taxon>indigoferoid/millettioid clade</taxon>
        <taxon>Phaseoleae</taxon>
        <taxon>Sphenostylis</taxon>
    </lineage>
</organism>
<dbReference type="Gramene" id="rna-AYBTSS11_LOCUS8230">
    <property type="protein sequence ID" value="CAJ1937819.1"/>
    <property type="gene ID" value="gene-AYBTSS11_LOCUS8230"/>
</dbReference>
<gene>
    <name evidence="1" type="ORF">AYBTSS11_LOCUS8230</name>
</gene>
<dbReference type="EMBL" id="OY731400">
    <property type="protein sequence ID" value="CAJ1937819.1"/>
    <property type="molecule type" value="Genomic_DNA"/>
</dbReference>
<proteinExistence type="predicted"/>
<keyword evidence="2" id="KW-1185">Reference proteome</keyword>
<dbReference type="AlphaFoldDB" id="A0AA86S0L7"/>
<accession>A0AA86S0L7</accession>
<evidence type="ECO:0000313" key="2">
    <source>
        <dbReference type="Proteomes" id="UP001189624"/>
    </source>
</evidence>
<sequence length="159" mass="17841">MAVYCDGTQQRGEGRRWGARGAVDSWVMIQMALDDDVVRIEKMETPGSCERVLYERRYVFDEGWVGTGRIGGGSLPWAWATWIDLEGVNVYAYDAIESLLMVTDPEFQFGSVGRCCLYPGPSHEPNMAWATKVPWLAQDVSMALCCWMALASQHSQTSF</sequence>
<evidence type="ECO:0000313" key="1">
    <source>
        <dbReference type="EMBL" id="CAJ1937819.1"/>
    </source>
</evidence>
<protein>
    <submittedName>
        <fullName evidence="1">Uncharacterized protein</fullName>
    </submittedName>
</protein>
<name>A0AA86S0L7_9FABA</name>
<reference evidence="1" key="1">
    <citation type="submission" date="2023-10" db="EMBL/GenBank/DDBJ databases">
        <authorList>
            <person name="Domelevo Entfellner J.-B."/>
        </authorList>
    </citation>
    <scope>NUCLEOTIDE SEQUENCE</scope>
</reference>